<name>A0A8J6EE58_ELECQ</name>
<organism evidence="1 2">
    <name type="scientific">Eleutherodactylus coqui</name>
    <name type="common">Puerto Rican coqui</name>
    <dbReference type="NCBI Taxonomy" id="57060"/>
    <lineage>
        <taxon>Eukaryota</taxon>
        <taxon>Metazoa</taxon>
        <taxon>Chordata</taxon>
        <taxon>Craniata</taxon>
        <taxon>Vertebrata</taxon>
        <taxon>Euteleostomi</taxon>
        <taxon>Amphibia</taxon>
        <taxon>Batrachia</taxon>
        <taxon>Anura</taxon>
        <taxon>Neobatrachia</taxon>
        <taxon>Hyloidea</taxon>
        <taxon>Eleutherodactylidae</taxon>
        <taxon>Eleutherodactylinae</taxon>
        <taxon>Eleutherodactylus</taxon>
        <taxon>Eleutherodactylus</taxon>
    </lineage>
</organism>
<gene>
    <name evidence="1" type="ORF">GDO78_014908</name>
</gene>
<keyword evidence="2" id="KW-1185">Reference proteome</keyword>
<protein>
    <submittedName>
        <fullName evidence="1">Uncharacterized protein</fullName>
    </submittedName>
</protein>
<dbReference type="EMBL" id="WNTK01001372">
    <property type="protein sequence ID" value="KAG9467456.1"/>
    <property type="molecule type" value="Genomic_DNA"/>
</dbReference>
<dbReference type="AlphaFoldDB" id="A0A8J6EE58"/>
<accession>A0A8J6EE58</accession>
<sequence>MWDCYGTIYQLKRIAKNKNKKKMASSLMSYLKKCDFVGETFVKYNILLWFLPCVSSLMCNKISFDIKTFPTICT</sequence>
<reference evidence="1" key="1">
    <citation type="thesis" date="2020" institute="ProQuest LLC" country="789 East Eisenhower Parkway, Ann Arbor, MI, USA">
        <title>Comparative Genomics and Chromosome Evolution.</title>
        <authorList>
            <person name="Mudd A.B."/>
        </authorList>
    </citation>
    <scope>NUCLEOTIDE SEQUENCE</scope>
    <source>
        <strain evidence="1">HN-11 Male</strain>
        <tissue evidence="1">Kidney and liver</tissue>
    </source>
</reference>
<evidence type="ECO:0000313" key="1">
    <source>
        <dbReference type="EMBL" id="KAG9467456.1"/>
    </source>
</evidence>
<evidence type="ECO:0000313" key="2">
    <source>
        <dbReference type="Proteomes" id="UP000770717"/>
    </source>
</evidence>
<comment type="caution">
    <text evidence="1">The sequence shown here is derived from an EMBL/GenBank/DDBJ whole genome shotgun (WGS) entry which is preliminary data.</text>
</comment>
<dbReference type="Proteomes" id="UP000770717">
    <property type="component" value="Unassembled WGS sequence"/>
</dbReference>
<proteinExistence type="predicted"/>